<organism evidence="3 4">
    <name type="scientific">Acidipropionibacterium virtanenii</name>
    <dbReference type="NCBI Taxonomy" id="2057246"/>
    <lineage>
        <taxon>Bacteria</taxon>
        <taxon>Bacillati</taxon>
        <taxon>Actinomycetota</taxon>
        <taxon>Actinomycetes</taxon>
        <taxon>Propionibacteriales</taxon>
        <taxon>Propionibacteriaceae</taxon>
        <taxon>Acidipropionibacterium</taxon>
    </lineage>
</organism>
<dbReference type="KEGG" id="acij:JS278_02632"/>
<proteinExistence type="predicted"/>
<evidence type="ECO:0000256" key="1">
    <source>
        <dbReference type="SAM" id="MobiDB-lite"/>
    </source>
</evidence>
<feature type="region of interest" description="Disordered" evidence="1">
    <location>
        <begin position="1"/>
        <end position="54"/>
    </location>
</feature>
<evidence type="ECO:0000313" key="4">
    <source>
        <dbReference type="Proteomes" id="UP000251995"/>
    </source>
</evidence>
<accession>A0A344UWX2</accession>
<sequence length="216" mass="23023">MSEQISPAEAPTRVRPPAAGDPTPADDRPVTEIGTLPPTDVVDRRLPVDPATGLPRREKPATIATICYGLAAGASAVALARAWWGTINMRTFHLATNLMTWTSPRPGSLASVLLAALMMVIGGVMVAMPGLLAVNTWLGRGWVRWGAIGGVAAAALALILNPLAWLAAPFVVAGGVLVWMPSTGRWFGLWRQVRSTPEIERFEPHPVRYGPVATHM</sequence>
<keyword evidence="2" id="KW-0812">Transmembrane</keyword>
<gene>
    <name evidence="3" type="ORF">JS278_02632</name>
</gene>
<reference evidence="3 4" key="1">
    <citation type="submission" date="2017-12" db="EMBL/GenBank/DDBJ databases">
        <title>The whole genome sequence of the Acidipropionibacterium virtanenii sp. nov. type strain JS278.</title>
        <authorList>
            <person name="Laine P."/>
            <person name="Deptula P."/>
            <person name="Varmanen P."/>
            <person name="Auvinen P."/>
        </authorList>
    </citation>
    <scope>NUCLEOTIDE SEQUENCE [LARGE SCALE GENOMIC DNA]</scope>
    <source>
        <strain evidence="3 4">JS278</strain>
    </source>
</reference>
<feature type="transmembrane region" description="Helical" evidence="2">
    <location>
        <begin position="109"/>
        <end position="134"/>
    </location>
</feature>
<protein>
    <submittedName>
        <fullName evidence="3">Uncharacterized protein</fullName>
    </submittedName>
</protein>
<evidence type="ECO:0000313" key="3">
    <source>
        <dbReference type="EMBL" id="AXE39770.1"/>
    </source>
</evidence>
<keyword evidence="4" id="KW-1185">Reference proteome</keyword>
<name>A0A344UWX2_9ACTN</name>
<feature type="transmembrane region" description="Helical" evidence="2">
    <location>
        <begin position="141"/>
        <end position="160"/>
    </location>
</feature>
<feature type="transmembrane region" description="Helical" evidence="2">
    <location>
        <begin position="166"/>
        <end position="187"/>
    </location>
</feature>
<dbReference type="RefSeq" id="WP_342767023.1">
    <property type="nucleotide sequence ID" value="NZ_CP025198.1"/>
</dbReference>
<dbReference type="EMBL" id="CP025198">
    <property type="protein sequence ID" value="AXE39770.1"/>
    <property type="molecule type" value="Genomic_DNA"/>
</dbReference>
<feature type="transmembrane region" description="Helical" evidence="2">
    <location>
        <begin position="63"/>
        <end position="84"/>
    </location>
</feature>
<evidence type="ECO:0000256" key="2">
    <source>
        <dbReference type="SAM" id="Phobius"/>
    </source>
</evidence>
<keyword evidence="2" id="KW-1133">Transmembrane helix</keyword>
<keyword evidence="2" id="KW-0472">Membrane</keyword>
<dbReference type="Proteomes" id="UP000251995">
    <property type="component" value="Chromosome"/>
</dbReference>
<dbReference type="AlphaFoldDB" id="A0A344UWX2"/>